<name>A0A0E9WSG6_ANGAN</name>
<evidence type="ECO:0000313" key="2">
    <source>
        <dbReference type="EMBL" id="JAH93312.1"/>
    </source>
</evidence>
<evidence type="ECO:0000256" key="1">
    <source>
        <dbReference type="SAM" id="Phobius"/>
    </source>
</evidence>
<reference evidence="2" key="1">
    <citation type="submission" date="2014-11" db="EMBL/GenBank/DDBJ databases">
        <authorList>
            <person name="Amaro Gonzalez C."/>
        </authorList>
    </citation>
    <scope>NUCLEOTIDE SEQUENCE</scope>
</reference>
<sequence>MSDYKVEVGNEGHICFWFSCQLLALITLLALTFTPSDILAAFRDKRMNDSQRRLFRGSYETFLL</sequence>
<proteinExistence type="predicted"/>
<dbReference type="EMBL" id="GBXM01015265">
    <property type="protein sequence ID" value="JAH93312.1"/>
    <property type="molecule type" value="Transcribed_RNA"/>
</dbReference>
<keyword evidence="1" id="KW-1133">Transmembrane helix</keyword>
<keyword evidence="1" id="KW-0472">Membrane</keyword>
<organism evidence="2">
    <name type="scientific">Anguilla anguilla</name>
    <name type="common">European freshwater eel</name>
    <name type="synonym">Muraena anguilla</name>
    <dbReference type="NCBI Taxonomy" id="7936"/>
    <lineage>
        <taxon>Eukaryota</taxon>
        <taxon>Metazoa</taxon>
        <taxon>Chordata</taxon>
        <taxon>Craniata</taxon>
        <taxon>Vertebrata</taxon>
        <taxon>Euteleostomi</taxon>
        <taxon>Actinopterygii</taxon>
        <taxon>Neopterygii</taxon>
        <taxon>Teleostei</taxon>
        <taxon>Anguilliformes</taxon>
        <taxon>Anguillidae</taxon>
        <taxon>Anguilla</taxon>
    </lineage>
</organism>
<reference evidence="2" key="2">
    <citation type="journal article" date="2015" name="Fish Shellfish Immunol.">
        <title>Early steps in the European eel (Anguilla anguilla)-Vibrio vulnificus interaction in the gills: Role of the RtxA13 toxin.</title>
        <authorList>
            <person name="Callol A."/>
            <person name="Pajuelo D."/>
            <person name="Ebbesson L."/>
            <person name="Teles M."/>
            <person name="MacKenzie S."/>
            <person name="Amaro C."/>
        </authorList>
    </citation>
    <scope>NUCLEOTIDE SEQUENCE</scope>
</reference>
<protein>
    <submittedName>
        <fullName evidence="2">Uncharacterized protein</fullName>
    </submittedName>
</protein>
<accession>A0A0E9WSG6</accession>
<keyword evidence="1" id="KW-0812">Transmembrane</keyword>
<feature type="transmembrane region" description="Helical" evidence="1">
    <location>
        <begin position="16"/>
        <end position="42"/>
    </location>
</feature>
<dbReference type="AlphaFoldDB" id="A0A0E9WSG6"/>